<evidence type="ECO:0000313" key="2">
    <source>
        <dbReference type="EMBL" id="ARS63758.1"/>
    </source>
</evidence>
<protein>
    <submittedName>
        <fullName evidence="2">UDP-N-acetylglucosamine 2-epimerase</fullName>
        <ecNumber evidence="2">5.1.3.14</ecNumber>
    </submittedName>
</protein>
<dbReference type="OrthoDB" id="7018at2157"/>
<keyword evidence="2" id="KW-0413">Isomerase</keyword>
<dbReference type="GO" id="GO:0008761">
    <property type="term" value="F:UDP-N-acetylglucosamine 2-epimerase activity"/>
    <property type="evidence" value="ECO:0007669"/>
    <property type="project" value="UniProtKB-EC"/>
</dbReference>
<dbReference type="CDD" id="cd03786">
    <property type="entry name" value="GTB_UDP-GlcNAc_2-Epimerase"/>
    <property type="match status" value="1"/>
</dbReference>
<accession>A0A2Z2HHR6</accession>
<dbReference type="Pfam" id="PF02350">
    <property type="entry name" value="Epimerase_2"/>
    <property type="match status" value="1"/>
</dbReference>
<dbReference type="InterPro" id="IPR003331">
    <property type="entry name" value="UDP_GlcNAc_Epimerase_2_dom"/>
</dbReference>
<dbReference type="Gene3D" id="3.40.50.2000">
    <property type="entry name" value="Glycogen Phosphorylase B"/>
    <property type="match status" value="2"/>
</dbReference>
<dbReference type="GeneID" id="32900629"/>
<sequence>MKVAVILGTRPEIIKLAPIIKQLNKKSTSVIFTGQHYDHNMGMRFIDQLGLNKPNYSMKISKTKPELQISEIIKKLSSIFAIEKPENVIVQGDTNTVLAAGIASLKCNIPISHVESGLRSNDWRMPEEHNRIIVDNFSDYLFTPTQITKQNLISEKVHGKIFVTGNTVIDAINLFSKISKKYSKLSLDYDDYVLLTLHRSENVDNKSILSSVIKSILDSNQKFIFPIHPRTQKRLHEFNLFTKLKNSKNILTLDSVGYFEMLELMKNCQYIVTDSGGIQEEATASSIKKKVIVVRKTTDRPEAVLGGFSEIVGTNYNNILKSLKKTAKNSSIIKKKSPYGDGNSAKRIIQHLKNNL</sequence>
<evidence type="ECO:0000313" key="3">
    <source>
        <dbReference type="Proteomes" id="UP000249949"/>
    </source>
</evidence>
<dbReference type="Proteomes" id="UP000249949">
    <property type="component" value="Chromosome"/>
</dbReference>
<dbReference type="EMBL" id="CP021324">
    <property type="protein sequence ID" value="ARS63758.1"/>
    <property type="molecule type" value="Genomic_DNA"/>
</dbReference>
<gene>
    <name evidence="2" type="primary">wecB</name>
    <name evidence="2" type="ORF">NMSP_0126</name>
</gene>
<dbReference type="SUPFAM" id="SSF53756">
    <property type="entry name" value="UDP-Glycosyltransferase/glycogen phosphorylase"/>
    <property type="match status" value="1"/>
</dbReference>
<name>A0A2Z2HHR6_9ARCH</name>
<reference evidence="2 3" key="1">
    <citation type="journal article" date="2017" name="Environ. Microbiol.">
        <title>Genome and epigenome of a novel marine Thaumarchaeota strain suggest viral infection, phosphorothioation DNA modification and multiple restriction systems.</title>
        <authorList>
            <person name="Ahlgren N.A."/>
            <person name="Chen Y."/>
            <person name="Needham D.M."/>
            <person name="Parada A.E."/>
            <person name="Sachdeva R."/>
            <person name="Trinh V."/>
            <person name="Chen T."/>
            <person name="Fuhrman J.A."/>
        </authorList>
    </citation>
    <scope>NUCLEOTIDE SEQUENCE [LARGE SCALE GENOMIC DNA]</scope>
    <source>
        <strain evidence="2 3">SPOT01</strain>
    </source>
</reference>
<dbReference type="PANTHER" id="PTHR43174:SF1">
    <property type="entry name" value="UDP-N-ACETYLGLUCOSAMINE 2-EPIMERASE"/>
    <property type="match status" value="1"/>
</dbReference>
<evidence type="ECO:0000259" key="1">
    <source>
        <dbReference type="Pfam" id="PF02350"/>
    </source>
</evidence>
<dbReference type="KEGG" id="nct:NMSP_0126"/>
<organism evidence="2 3">
    <name type="scientific">Candidatus Nitrosomarinus catalinensis</name>
    <dbReference type="NCBI Taxonomy" id="1898749"/>
    <lineage>
        <taxon>Archaea</taxon>
        <taxon>Nitrososphaerota</taxon>
        <taxon>Nitrososphaeria</taxon>
        <taxon>Nitrosopumilales</taxon>
        <taxon>Nitrosopumilaceae</taxon>
        <taxon>Candidatus Nitrosomarinus</taxon>
    </lineage>
</organism>
<feature type="domain" description="UDP-N-acetylglucosamine 2-epimerase" evidence="1">
    <location>
        <begin position="25"/>
        <end position="353"/>
    </location>
</feature>
<dbReference type="RefSeq" id="WP_086906987.1">
    <property type="nucleotide sequence ID" value="NZ_CP021324.1"/>
</dbReference>
<dbReference type="AlphaFoldDB" id="A0A2Z2HHR6"/>
<dbReference type="NCBIfam" id="TIGR00236">
    <property type="entry name" value="wecB"/>
    <property type="match status" value="1"/>
</dbReference>
<proteinExistence type="predicted"/>
<dbReference type="PANTHER" id="PTHR43174">
    <property type="entry name" value="UDP-N-ACETYLGLUCOSAMINE 2-EPIMERASE"/>
    <property type="match status" value="1"/>
</dbReference>
<keyword evidence="3" id="KW-1185">Reference proteome</keyword>
<dbReference type="EC" id="5.1.3.14" evidence="2"/>
<dbReference type="InterPro" id="IPR029767">
    <property type="entry name" value="WecB-like"/>
</dbReference>